<reference evidence="1" key="1">
    <citation type="submission" date="2023-10" db="EMBL/GenBank/DDBJ databases">
        <authorList>
            <person name="Chen Y."/>
            <person name="Shah S."/>
            <person name="Dougan E. K."/>
            <person name="Thang M."/>
            <person name="Chan C."/>
        </authorList>
    </citation>
    <scope>NUCLEOTIDE SEQUENCE [LARGE SCALE GENOMIC DNA]</scope>
</reference>
<evidence type="ECO:0000313" key="2">
    <source>
        <dbReference type="Proteomes" id="UP001189429"/>
    </source>
</evidence>
<name>A0ABN9T4K9_9DINO</name>
<dbReference type="Proteomes" id="UP001189429">
    <property type="component" value="Unassembled WGS sequence"/>
</dbReference>
<comment type="caution">
    <text evidence="1">The sequence shown here is derived from an EMBL/GenBank/DDBJ whole genome shotgun (WGS) entry which is preliminary data.</text>
</comment>
<gene>
    <name evidence="1" type="ORF">PCOR1329_LOCUS35504</name>
</gene>
<dbReference type="EMBL" id="CAUYUJ010014337">
    <property type="protein sequence ID" value="CAK0839953.1"/>
    <property type="molecule type" value="Genomic_DNA"/>
</dbReference>
<keyword evidence="2" id="KW-1185">Reference proteome</keyword>
<evidence type="ECO:0000313" key="1">
    <source>
        <dbReference type="EMBL" id="CAK0839953.1"/>
    </source>
</evidence>
<organism evidence="1 2">
    <name type="scientific">Prorocentrum cordatum</name>
    <dbReference type="NCBI Taxonomy" id="2364126"/>
    <lineage>
        <taxon>Eukaryota</taxon>
        <taxon>Sar</taxon>
        <taxon>Alveolata</taxon>
        <taxon>Dinophyceae</taxon>
        <taxon>Prorocentrales</taxon>
        <taxon>Prorocentraceae</taxon>
        <taxon>Prorocentrum</taxon>
    </lineage>
</organism>
<protein>
    <submittedName>
        <fullName evidence="1">Uncharacterized protein</fullName>
    </submittedName>
</protein>
<proteinExistence type="predicted"/>
<accession>A0ABN9T4K9</accession>
<sequence length="67" mass="7353">MSRWAAGRKGRGATDICRTAEIDLSDLDNLLPDPNDLLTKGVGNGFRQYPEGVVPEKPSERLRRVSG</sequence>